<dbReference type="Pfam" id="PF20246">
    <property type="entry name" value="DUF6601"/>
    <property type="match status" value="1"/>
</dbReference>
<dbReference type="OrthoDB" id="5086500at2759"/>
<evidence type="ECO:0000256" key="1">
    <source>
        <dbReference type="SAM" id="Phobius"/>
    </source>
</evidence>
<dbReference type="InterPro" id="IPR046536">
    <property type="entry name" value="DUF6601"/>
</dbReference>
<organism evidence="2 3">
    <name type="scientific">Melanomma pulvis-pyrius CBS 109.77</name>
    <dbReference type="NCBI Taxonomy" id="1314802"/>
    <lineage>
        <taxon>Eukaryota</taxon>
        <taxon>Fungi</taxon>
        <taxon>Dikarya</taxon>
        <taxon>Ascomycota</taxon>
        <taxon>Pezizomycotina</taxon>
        <taxon>Dothideomycetes</taxon>
        <taxon>Pleosporomycetidae</taxon>
        <taxon>Pleosporales</taxon>
        <taxon>Melanommataceae</taxon>
        <taxon>Melanomma</taxon>
    </lineage>
</organism>
<protein>
    <submittedName>
        <fullName evidence="2">Uncharacterized protein</fullName>
    </submittedName>
</protein>
<dbReference type="EMBL" id="MU002564">
    <property type="protein sequence ID" value="KAF2786053.1"/>
    <property type="molecule type" value="Genomic_DNA"/>
</dbReference>
<dbReference type="PANTHER" id="PTHR34414">
    <property type="entry name" value="HET DOMAIN-CONTAINING PROTEIN-RELATED"/>
    <property type="match status" value="1"/>
</dbReference>
<evidence type="ECO:0000313" key="2">
    <source>
        <dbReference type="EMBL" id="KAF2786053.1"/>
    </source>
</evidence>
<gene>
    <name evidence="2" type="ORF">K505DRAFT_380511</name>
</gene>
<sequence>MAGSRFLPPPFPRSCALSNQRLASVHTPGQAISKQASSTSADSNSDNKINCIPGEPGVGLLQSTVYDFLGSELGTPLLDELYTHLWLVARKFGKSVDPLNRQRVKIREIIATEDVHLHLVWHHNRIYVKPMPLCLLNYDFWATYLPSLADEKSPSQEVTALQQIPSTLVFDRKVALGFMRSYALLVRHRVDFVLARDSHLLPAELDWAKWSEFIVHFRRIEDRDVAKRYHYGQLRLSRLNWAVRLFRPSCATTTWFYEIPHSSTGWYLKQAITPLLFGFASLSMVLSSMQVLLAVPDEGLGLHRVHVSSLVAMRQAFWIFSIIILLVSGVIWALLFVIPSVAIIWQLIWGFKNRADSSAEGSIQLKKEGSSNV</sequence>
<keyword evidence="1" id="KW-0472">Membrane</keyword>
<feature type="transmembrane region" description="Helical" evidence="1">
    <location>
        <begin position="275"/>
        <end position="296"/>
    </location>
</feature>
<accession>A0A6A6WQ27</accession>
<evidence type="ECO:0000313" key="3">
    <source>
        <dbReference type="Proteomes" id="UP000799757"/>
    </source>
</evidence>
<feature type="transmembrane region" description="Helical" evidence="1">
    <location>
        <begin position="316"/>
        <end position="345"/>
    </location>
</feature>
<keyword evidence="3" id="KW-1185">Reference proteome</keyword>
<proteinExistence type="predicted"/>
<keyword evidence="1" id="KW-0812">Transmembrane</keyword>
<keyword evidence="1" id="KW-1133">Transmembrane helix</keyword>
<dbReference type="PANTHER" id="PTHR34414:SF1">
    <property type="entry name" value="SUBTILISIN-LIKE SERINE PROTEASE"/>
    <property type="match status" value="1"/>
</dbReference>
<name>A0A6A6WQ27_9PLEO</name>
<dbReference type="Proteomes" id="UP000799757">
    <property type="component" value="Unassembled WGS sequence"/>
</dbReference>
<reference evidence="2" key="1">
    <citation type="journal article" date="2020" name="Stud. Mycol.">
        <title>101 Dothideomycetes genomes: a test case for predicting lifestyles and emergence of pathogens.</title>
        <authorList>
            <person name="Haridas S."/>
            <person name="Albert R."/>
            <person name="Binder M."/>
            <person name="Bloem J."/>
            <person name="Labutti K."/>
            <person name="Salamov A."/>
            <person name="Andreopoulos B."/>
            <person name="Baker S."/>
            <person name="Barry K."/>
            <person name="Bills G."/>
            <person name="Bluhm B."/>
            <person name="Cannon C."/>
            <person name="Castanera R."/>
            <person name="Culley D."/>
            <person name="Daum C."/>
            <person name="Ezra D."/>
            <person name="Gonzalez J."/>
            <person name="Henrissat B."/>
            <person name="Kuo A."/>
            <person name="Liang C."/>
            <person name="Lipzen A."/>
            <person name="Lutzoni F."/>
            <person name="Magnuson J."/>
            <person name="Mondo S."/>
            <person name="Nolan M."/>
            <person name="Ohm R."/>
            <person name="Pangilinan J."/>
            <person name="Park H.-J."/>
            <person name="Ramirez L."/>
            <person name="Alfaro M."/>
            <person name="Sun H."/>
            <person name="Tritt A."/>
            <person name="Yoshinaga Y."/>
            <person name="Zwiers L.-H."/>
            <person name="Turgeon B."/>
            <person name="Goodwin S."/>
            <person name="Spatafora J."/>
            <person name="Crous P."/>
            <person name="Grigoriev I."/>
        </authorList>
    </citation>
    <scope>NUCLEOTIDE SEQUENCE</scope>
    <source>
        <strain evidence="2">CBS 109.77</strain>
    </source>
</reference>
<dbReference type="AlphaFoldDB" id="A0A6A6WQ27"/>